<proteinExistence type="inferred from homology"/>
<reference evidence="7" key="3">
    <citation type="submission" date="2018-11" db="EMBL/GenBank/DDBJ databases">
        <authorList>
            <person name="Hwang Y.J."/>
            <person name="Hwang C.Y."/>
        </authorList>
    </citation>
    <scope>NUCLEOTIDE SEQUENCE</scope>
    <source>
        <strain evidence="7">R106</strain>
    </source>
</reference>
<dbReference type="GO" id="GO:0003700">
    <property type="term" value="F:DNA-binding transcription factor activity"/>
    <property type="evidence" value="ECO:0007669"/>
    <property type="project" value="InterPro"/>
</dbReference>
<evidence type="ECO:0000313" key="6">
    <source>
        <dbReference type="EMBL" id="AZG36462.1"/>
    </source>
</evidence>
<evidence type="ECO:0000256" key="4">
    <source>
        <dbReference type="ARBA" id="ARBA00023163"/>
    </source>
</evidence>
<dbReference type="Gene3D" id="1.10.10.10">
    <property type="entry name" value="Winged helix-like DNA-binding domain superfamily/Winged helix DNA-binding domain"/>
    <property type="match status" value="1"/>
</dbReference>
<dbReference type="GO" id="GO:0006351">
    <property type="term" value="P:DNA-templated transcription"/>
    <property type="evidence" value="ECO:0007669"/>
    <property type="project" value="TreeGrafter"/>
</dbReference>
<gene>
    <name evidence="7" type="ORF">EGC77_01060</name>
    <name evidence="6" type="ORF">EGC80_17440</name>
</gene>
<evidence type="ECO:0000313" key="8">
    <source>
        <dbReference type="Proteomes" id="UP000273778"/>
    </source>
</evidence>
<evidence type="ECO:0000256" key="2">
    <source>
        <dbReference type="ARBA" id="ARBA00023015"/>
    </source>
</evidence>
<dbReference type="CDD" id="cd08422">
    <property type="entry name" value="PBP2_CrgA_like"/>
    <property type="match status" value="1"/>
</dbReference>
<dbReference type="FunFam" id="1.10.10.10:FF:000001">
    <property type="entry name" value="LysR family transcriptional regulator"/>
    <property type="match status" value="1"/>
</dbReference>
<dbReference type="Proteomes" id="UP000278855">
    <property type="component" value="Unassembled WGS sequence"/>
</dbReference>
<dbReference type="KEGG" id="spsr:EGC80_17440"/>
<dbReference type="RefSeq" id="WP_124011571.1">
    <property type="nucleotide sequence ID" value="NZ_CP034073.1"/>
</dbReference>
<evidence type="ECO:0000259" key="5">
    <source>
        <dbReference type="PROSITE" id="PS50931"/>
    </source>
</evidence>
<comment type="similarity">
    <text evidence="1">Belongs to the LysR transcriptional regulatory family.</text>
</comment>
<dbReference type="InterPro" id="IPR005119">
    <property type="entry name" value="LysR_subst-bd"/>
</dbReference>
<protein>
    <submittedName>
        <fullName evidence="7">LysR family transcriptional regulator</fullName>
    </submittedName>
</protein>
<dbReference type="SUPFAM" id="SSF53850">
    <property type="entry name" value="Periplasmic binding protein-like II"/>
    <property type="match status" value="1"/>
</dbReference>
<dbReference type="InterPro" id="IPR058163">
    <property type="entry name" value="LysR-type_TF_proteobact-type"/>
</dbReference>
<dbReference type="InterPro" id="IPR036388">
    <property type="entry name" value="WH-like_DNA-bd_sf"/>
</dbReference>
<dbReference type="Pfam" id="PF03466">
    <property type="entry name" value="LysR_substrate"/>
    <property type="match status" value="1"/>
</dbReference>
<dbReference type="Proteomes" id="UP000273778">
    <property type="component" value="Chromosome"/>
</dbReference>
<dbReference type="InterPro" id="IPR036390">
    <property type="entry name" value="WH_DNA-bd_sf"/>
</dbReference>
<dbReference type="Pfam" id="PF00126">
    <property type="entry name" value="HTH_1"/>
    <property type="match status" value="1"/>
</dbReference>
<keyword evidence="4" id="KW-0804">Transcription</keyword>
<feature type="domain" description="HTH lysR-type" evidence="5">
    <location>
        <begin position="9"/>
        <end position="64"/>
    </location>
</feature>
<sequence length="299" mass="33745">MSQHLACQLELIHLFVHVVNAGGFSSAAQELQLPIATVSRKISKLEQSLNTQLIMRSTRKLRLTEEGGALFDRYHNVVAQFDRICGQTINEPQSTLRISTPVSITSMILIEAINDFSKQHPHIQLHITQNNSTIDLIDEGVDVAIVGGAQPDSSWVSTSLGVLNYGLYASPEYAKQLIELHHPQQLVDYQLIKVWPLFNWTLKHHNGEQYYYDGPAKLTLGDLHGAIRAAVGDGGILYGPELFAKQQLLNGELVHVLPQWAGEHRRISILYHQRRQQPLKVKLFIEFMQQRAATIFDLF</sequence>
<dbReference type="SUPFAM" id="SSF46785">
    <property type="entry name" value="Winged helix' DNA-binding domain"/>
    <property type="match status" value="1"/>
</dbReference>
<dbReference type="AlphaFoldDB" id="A0A3N4EBN0"/>
<keyword evidence="2" id="KW-0805">Transcription regulation</keyword>
<dbReference type="PANTHER" id="PTHR30537:SF17">
    <property type="entry name" value="LYSR-FAMILY REGULATORY PROTEIN"/>
    <property type="match status" value="1"/>
</dbReference>
<evidence type="ECO:0000313" key="7">
    <source>
        <dbReference type="EMBL" id="RPA34307.1"/>
    </source>
</evidence>
<evidence type="ECO:0000313" key="9">
    <source>
        <dbReference type="Proteomes" id="UP000278855"/>
    </source>
</evidence>
<dbReference type="EMBL" id="RKKB01000001">
    <property type="protein sequence ID" value="RPA34307.1"/>
    <property type="molecule type" value="Genomic_DNA"/>
</dbReference>
<evidence type="ECO:0000256" key="1">
    <source>
        <dbReference type="ARBA" id="ARBA00009437"/>
    </source>
</evidence>
<name>A0A3N4EBN0_9GAMM</name>
<keyword evidence="8" id="KW-1185">Reference proteome</keyword>
<dbReference type="GO" id="GO:0043565">
    <property type="term" value="F:sequence-specific DNA binding"/>
    <property type="evidence" value="ECO:0007669"/>
    <property type="project" value="TreeGrafter"/>
</dbReference>
<dbReference type="Gene3D" id="3.40.190.290">
    <property type="match status" value="1"/>
</dbReference>
<reference evidence="6 8" key="1">
    <citation type="submission" date="2018-11" db="EMBL/GenBank/DDBJ databases">
        <title>Shewanella sp. M2.</title>
        <authorList>
            <person name="Hwang Y.J."/>
            <person name="Hwang C.Y."/>
        </authorList>
    </citation>
    <scope>NUCLEOTIDE SEQUENCE [LARGE SCALE GENOMIC DNA]</scope>
    <source>
        <strain evidence="6 8">M2</strain>
    </source>
</reference>
<dbReference type="PROSITE" id="PS50931">
    <property type="entry name" value="HTH_LYSR"/>
    <property type="match status" value="1"/>
</dbReference>
<dbReference type="EMBL" id="CP034073">
    <property type="protein sequence ID" value="AZG36462.1"/>
    <property type="molecule type" value="Genomic_DNA"/>
</dbReference>
<dbReference type="PANTHER" id="PTHR30537">
    <property type="entry name" value="HTH-TYPE TRANSCRIPTIONAL REGULATOR"/>
    <property type="match status" value="1"/>
</dbReference>
<accession>A0A3N4EBN0</accession>
<evidence type="ECO:0000256" key="3">
    <source>
        <dbReference type="ARBA" id="ARBA00023125"/>
    </source>
</evidence>
<organism evidence="7 9">
    <name type="scientific">Shewanella psychromarinicola</name>
    <dbReference type="NCBI Taxonomy" id="2487742"/>
    <lineage>
        <taxon>Bacteria</taxon>
        <taxon>Pseudomonadati</taxon>
        <taxon>Pseudomonadota</taxon>
        <taxon>Gammaproteobacteria</taxon>
        <taxon>Alteromonadales</taxon>
        <taxon>Shewanellaceae</taxon>
        <taxon>Shewanella</taxon>
    </lineage>
</organism>
<dbReference type="OrthoDB" id="9786526at2"/>
<dbReference type="InterPro" id="IPR000847">
    <property type="entry name" value="LysR_HTH_N"/>
</dbReference>
<keyword evidence="3" id="KW-0238">DNA-binding</keyword>
<reference evidence="9" key="2">
    <citation type="submission" date="2018-11" db="EMBL/GenBank/DDBJ databases">
        <title>Shewanella sp. R106.</title>
        <authorList>
            <person name="Hwang Y.J."/>
            <person name="Hwang C.Y."/>
        </authorList>
    </citation>
    <scope>NUCLEOTIDE SEQUENCE [LARGE SCALE GENOMIC DNA]</scope>
    <source>
        <strain evidence="9">R106</strain>
    </source>
</reference>